<dbReference type="PROSITE" id="PS50005">
    <property type="entry name" value="TPR"/>
    <property type="match status" value="3"/>
</dbReference>
<dbReference type="STRING" id="1860102.ACCAA_380009"/>
<dbReference type="InterPro" id="IPR019734">
    <property type="entry name" value="TPR_rpt"/>
</dbReference>
<feature type="repeat" description="TPR" evidence="1">
    <location>
        <begin position="50"/>
        <end position="83"/>
    </location>
</feature>
<dbReference type="EMBL" id="FLQX01000114">
    <property type="protein sequence ID" value="SBT06990.1"/>
    <property type="molecule type" value="Genomic_DNA"/>
</dbReference>
<evidence type="ECO:0000313" key="4">
    <source>
        <dbReference type="EMBL" id="SBT06990.1"/>
    </source>
</evidence>
<feature type="compositionally biased region" description="Basic and acidic residues" evidence="2">
    <location>
        <begin position="36"/>
        <end position="46"/>
    </location>
</feature>
<feature type="region of interest" description="Disordered" evidence="2">
    <location>
        <begin position="22"/>
        <end position="46"/>
    </location>
</feature>
<dbReference type="Proteomes" id="UP000199169">
    <property type="component" value="Unassembled WGS sequence"/>
</dbReference>
<dbReference type="AlphaFoldDB" id="A0A1A8XPA7"/>
<dbReference type="InterPro" id="IPR011990">
    <property type="entry name" value="TPR-like_helical_dom_sf"/>
</dbReference>
<keyword evidence="5" id="KW-1185">Reference proteome</keyword>
<proteinExistence type="predicted"/>
<dbReference type="PANTHER" id="PTHR12558:SF13">
    <property type="entry name" value="CELL DIVISION CYCLE PROTEIN 27 HOMOLOG"/>
    <property type="match status" value="1"/>
</dbReference>
<feature type="repeat" description="TPR" evidence="1">
    <location>
        <begin position="154"/>
        <end position="187"/>
    </location>
</feature>
<evidence type="ECO:0000313" key="5">
    <source>
        <dbReference type="Proteomes" id="UP000199169"/>
    </source>
</evidence>
<dbReference type="SMART" id="SM00028">
    <property type="entry name" value="TPR"/>
    <property type="match status" value="4"/>
</dbReference>
<organism evidence="4 5">
    <name type="scientific">Candidatus Accumulibacter aalborgensis</name>
    <dbReference type="NCBI Taxonomy" id="1860102"/>
    <lineage>
        <taxon>Bacteria</taxon>
        <taxon>Pseudomonadati</taxon>
        <taxon>Pseudomonadota</taxon>
        <taxon>Betaproteobacteria</taxon>
        <taxon>Candidatus Accumulibacter</taxon>
    </lineage>
</organism>
<keyword evidence="1" id="KW-0802">TPR repeat</keyword>
<dbReference type="Pfam" id="PF13432">
    <property type="entry name" value="TPR_16"/>
    <property type="match status" value="1"/>
</dbReference>
<protein>
    <submittedName>
        <fullName evidence="4">Type IV pilus biogenesis/stability protein PilW</fullName>
    </submittedName>
</protein>
<evidence type="ECO:0000256" key="2">
    <source>
        <dbReference type="SAM" id="MobiDB-lite"/>
    </source>
</evidence>
<dbReference type="SUPFAM" id="SSF48452">
    <property type="entry name" value="TPR-like"/>
    <property type="match status" value="1"/>
</dbReference>
<gene>
    <name evidence="4" type="ORF">ACCAA_380009</name>
</gene>
<dbReference type="Pfam" id="PF13424">
    <property type="entry name" value="TPR_12"/>
    <property type="match status" value="1"/>
</dbReference>
<dbReference type="Gene3D" id="1.25.40.10">
    <property type="entry name" value="Tetratricopeptide repeat domain"/>
    <property type="match status" value="1"/>
</dbReference>
<dbReference type="RefSeq" id="WP_186407458.1">
    <property type="nucleotide sequence ID" value="NZ_FLQX01000114.1"/>
</dbReference>
<feature type="repeat" description="TPR" evidence="1">
    <location>
        <begin position="84"/>
        <end position="117"/>
    </location>
</feature>
<name>A0A1A8XPA7_9PROT</name>
<reference evidence="4 5" key="1">
    <citation type="submission" date="2016-06" db="EMBL/GenBank/DDBJ databases">
        <authorList>
            <person name="Kjaerup R.B."/>
            <person name="Dalgaard T.S."/>
            <person name="Juul-Madsen H.R."/>
        </authorList>
    </citation>
    <scope>NUCLEOTIDE SEQUENCE [LARGE SCALE GENOMIC DNA]</scope>
    <source>
        <strain evidence="4">3</strain>
    </source>
</reference>
<evidence type="ECO:0000256" key="1">
    <source>
        <dbReference type="PROSITE-ProRule" id="PRU00339"/>
    </source>
</evidence>
<evidence type="ECO:0000256" key="3">
    <source>
        <dbReference type="SAM" id="SignalP"/>
    </source>
</evidence>
<keyword evidence="3" id="KW-0732">Signal</keyword>
<dbReference type="InterPro" id="IPR013360">
    <property type="entry name" value="Pilus_4_PilW"/>
</dbReference>
<dbReference type="PANTHER" id="PTHR12558">
    <property type="entry name" value="CELL DIVISION CYCLE 16,23,27"/>
    <property type="match status" value="1"/>
</dbReference>
<sequence length="267" mass="30167">MRRVALTILALCYLAACSSASVSPVSKPKDPEEELDSRRPTAPRDVRTRAKLHTELGSLYIQNGNLAVALEELIIAIDIDPNYAKAYGTRGVAHFRIREMELADRDFQRALSLDSGDPDINNNYGWFLCQVGREREAIPFLQRAIKNPLYETPDRAYLNAADCYAKLGELDKAEAYAQQSLRIAPDSAQALLKLADINYRRGDLQLASEQLSDLVRRVEPSAEALWLLIRVEHRLGNRTAEARYSSQLRRKFPLSPESQDLLRGHFE</sequence>
<dbReference type="NCBIfam" id="TIGR02521">
    <property type="entry name" value="type_IV_pilW"/>
    <property type="match status" value="1"/>
</dbReference>
<feature type="chain" id="PRO_5008381658" evidence="3">
    <location>
        <begin position="23"/>
        <end position="267"/>
    </location>
</feature>
<accession>A0A1A8XPA7</accession>
<feature type="signal peptide" evidence="3">
    <location>
        <begin position="1"/>
        <end position="22"/>
    </location>
</feature>